<name>A0A1G7Y1U6_ANETH</name>
<sequence length="188" mass="21645">MKQSKADLLLHPIRLRIVQALIGGRHLTAQQLIELLPDVPQASLYRHLNKLFEGDIIYVIDQRQVRGTTEKVYALMEQGANLTKDDLADCSRDEHMLYFLTFLASLQSDFQRYLQQEQFDLEADGVSYRKATLYVNDEEFSQLIKALRSVVEPFFKNHPAPGRRPRTLSTIIIPQPEQTSSNDNREGD</sequence>
<dbReference type="AlphaFoldDB" id="A0A1G7Y1U6"/>
<evidence type="ECO:0000313" key="4">
    <source>
        <dbReference type="Proteomes" id="UP000198956"/>
    </source>
</evidence>
<evidence type="ECO:0000256" key="1">
    <source>
        <dbReference type="ARBA" id="ARBA00023125"/>
    </source>
</evidence>
<reference evidence="3 4" key="1">
    <citation type="submission" date="2016-10" db="EMBL/GenBank/DDBJ databases">
        <authorList>
            <person name="de Groot N.N."/>
        </authorList>
    </citation>
    <scope>NUCLEOTIDE SEQUENCE [LARGE SCALE GENOMIC DNA]</scope>
    <source>
        <strain evidence="3 4">L 420-91</strain>
    </source>
</reference>
<dbReference type="Pfam" id="PF12840">
    <property type="entry name" value="HTH_20"/>
    <property type="match status" value="1"/>
</dbReference>
<dbReference type="Proteomes" id="UP000198956">
    <property type="component" value="Unassembled WGS sequence"/>
</dbReference>
<dbReference type="SUPFAM" id="SSF46785">
    <property type="entry name" value="Winged helix' DNA-binding domain"/>
    <property type="match status" value="1"/>
</dbReference>
<dbReference type="InterPro" id="IPR036388">
    <property type="entry name" value="WH-like_DNA-bd_sf"/>
</dbReference>
<dbReference type="InterPro" id="IPR011991">
    <property type="entry name" value="ArsR-like_HTH"/>
</dbReference>
<dbReference type="RefSeq" id="WP_057898695.1">
    <property type="nucleotide sequence ID" value="NZ_CP080764.1"/>
</dbReference>
<protein>
    <submittedName>
        <fullName evidence="3">Helix-turn-helix domain-containing protein</fullName>
    </submittedName>
</protein>
<reference evidence="2 5" key="2">
    <citation type="submission" date="2021-08" db="EMBL/GenBank/DDBJ databases">
        <title>Complete genome sequence of the strain Aneurinibacillus thermoaerophilus CCM 8960.</title>
        <authorList>
            <person name="Musilova J."/>
            <person name="Kourilova X."/>
            <person name="Pernicova I."/>
            <person name="Bezdicek M."/>
            <person name="Lengerova M."/>
            <person name="Obruca S."/>
            <person name="Sedlar K."/>
        </authorList>
    </citation>
    <scope>NUCLEOTIDE SEQUENCE [LARGE SCALE GENOMIC DNA]</scope>
    <source>
        <strain evidence="2 5">CCM 8960</strain>
    </source>
</reference>
<dbReference type="EMBL" id="FNDE01000005">
    <property type="protein sequence ID" value="SDG90472.1"/>
    <property type="molecule type" value="Genomic_DNA"/>
</dbReference>
<proteinExistence type="predicted"/>
<gene>
    <name evidence="2" type="ORF">K3F53_10225</name>
    <name evidence="3" type="ORF">SAMN04489735_100579</name>
</gene>
<dbReference type="CDD" id="cd00090">
    <property type="entry name" value="HTH_ARSR"/>
    <property type="match status" value="1"/>
</dbReference>
<evidence type="ECO:0000313" key="5">
    <source>
        <dbReference type="Proteomes" id="UP000826616"/>
    </source>
</evidence>
<dbReference type="InterPro" id="IPR036390">
    <property type="entry name" value="WH_DNA-bd_sf"/>
</dbReference>
<evidence type="ECO:0000313" key="2">
    <source>
        <dbReference type="EMBL" id="QYY41327.1"/>
    </source>
</evidence>
<dbReference type="Gene3D" id="1.10.10.10">
    <property type="entry name" value="Winged helix-like DNA-binding domain superfamily/Winged helix DNA-binding domain"/>
    <property type="match status" value="1"/>
</dbReference>
<organism evidence="3 4">
    <name type="scientific">Aneurinibacillus thermoaerophilus</name>
    <dbReference type="NCBI Taxonomy" id="143495"/>
    <lineage>
        <taxon>Bacteria</taxon>
        <taxon>Bacillati</taxon>
        <taxon>Bacillota</taxon>
        <taxon>Bacilli</taxon>
        <taxon>Bacillales</taxon>
        <taxon>Paenibacillaceae</taxon>
        <taxon>Aneurinibacillus group</taxon>
        <taxon>Aneurinibacillus</taxon>
    </lineage>
</organism>
<dbReference type="NCBIfam" id="NF005061">
    <property type="entry name" value="PRK06474.1"/>
    <property type="match status" value="1"/>
</dbReference>
<dbReference type="GeneID" id="97141745"/>
<accession>A0A1G7Y1U6</accession>
<dbReference type="Gene3D" id="6.10.140.2180">
    <property type="match status" value="1"/>
</dbReference>
<keyword evidence="5" id="KW-1185">Reference proteome</keyword>
<dbReference type="Proteomes" id="UP000826616">
    <property type="component" value="Chromosome"/>
</dbReference>
<dbReference type="EMBL" id="CP080764">
    <property type="protein sequence ID" value="QYY41327.1"/>
    <property type="molecule type" value="Genomic_DNA"/>
</dbReference>
<evidence type="ECO:0000313" key="3">
    <source>
        <dbReference type="EMBL" id="SDG90472.1"/>
    </source>
</evidence>
<keyword evidence="1" id="KW-0238">DNA-binding</keyword>
<dbReference type="GO" id="GO:0003677">
    <property type="term" value="F:DNA binding"/>
    <property type="evidence" value="ECO:0007669"/>
    <property type="project" value="UniProtKB-KW"/>
</dbReference>